<accession>A0A2P2P361</accession>
<dbReference type="AlphaFoldDB" id="A0A2P2P361"/>
<dbReference type="EMBL" id="GGEC01068742">
    <property type="protein sequence ID" value="MBX49226.1"/>
    <property type="molecule type" value="Transcribed_RNA"/>
</dbReference>
<protein>
    <submittedName>
        <fullName evidence="1">Uncharacterized protein</fullName>
    </submittedName>
</protein>
<sequence length="32" mass="3988">MTWQVAGDFINEFDCFTQLTRSIWSFWHLFLF</sequence>
<name>A0A2P2P361_RHIMU</name>
<organism evidence="1">
    <name type="scientific">Rhizophora mucronata</name>
    <name type="common">Asiatic mangrove</name>
    <dbReference type="NCBI Taxonomy" id="61149"/>
    <lineage>
        <taxon>Eukaryota</taxon>
        <taxon>Viridiplantae</taxon>
        <taxon>Streptophyta</taxon>
        <taxon>Embryophyta</taxon>
        <taxon>Tracheophyta</taxon>
        <taxon>Spermatophyta</taxon>
        <taxon>Magnoliopsida</taxon>
        <taxon>eudicotyledons</taxon>
        <taxon>Gunneridae</taxon>
        <taxon>Pentapetalae</taxon>
        <taxon>rosids</taxon>
        <taxon>fabids</taxon>
        <taxon>Malpighiales</taxon>
        <taxon>Rhizophoraceae</taxon>
        <taxon>Rhizophora</taxon>
    </lineage>
</organism>
<reference evidence="1" key="1">
    <citation type="submission" date="2018-02" db="EMBL/GenBank/DDBJ databases">
        <title>Rhizophora mucronata_Transcriptome.</title>
        <authorList>
            <person name="Meera S.P."/>
            <person name="Sreeshan A."/>
            <person name="Augustine A."/>
        </authorList>
    </citation>
    <scope>NUCLEOTIDE SEQUENCE</scope>
    <source>
        <tissue evidence="1">Leaf</tissue>
    </source>
</reference>
<evidence type="ECO:0000313" key="1">
    <source>
        <dbReference type="EMBL" id="MBX49226.1"/>
    </source>
</evidence>
<proteinExistence type="predicted"/>